<dbReference type="EMBL" id="JANJYI010000008">
    <property type="protein sequence ID" value="KAK2640659.1"/>
    <property type="molecule type" value="Genomic_DNA"/>
</dbReference>
<dbReference type="SUPFAM" id="SSF52047">
    <property type="entry name" value="RNI-like"/>
    <property type="match status" value="1"/>
</dbReference>
<dbReference type="Gene3D" id="3.80.10.10">
    <property type="entry name" value="Ribonuclease Inhibitor"/>
    <property type="match status" value="1"/>
</dbReference>
<dbReference type="InterPro" id="IPR032675">
    <property type="entry name" value="LRR_dom_sf"/>
</dbReference>
<reference evidence="3" key="1">
    <citation type="journal article" date="2023" name="Plant J.">
        <title>Genome sequences and population genomics provide insights into the demographic history, inbreeding, and mutation load of two 'living fossil' tree species of Dipteronia.</title>
        <authorList>
            <person name="Feng Y."/>
            <person name="Comes H.P."/>
            <person name="Chen J."/>
            <person name="Zhu S."/>
            <person name="Lu R."/>
            <person name="Zhang X."/>
            <person name="Li P."/>
            <person name="Qiu J."/>
            <person name="Olsen K.M."/>
            <person name="Qiu Y."/>
        </authorList>
    </citation>
    <scope>NUCLEOTIDE SEQUENCE</scope>
    <source>
        <strain evidence="3">KIB01</strain>
    </source>
</reference>
<dbReference type="Proteomes" id="UP001280121">
    <property type="component" value="Unassembled WGS sequence"/>
</dbReference>
<proteinExistence type="predicted"/>
<evidence type="ECO:0000313" key="3">
    <source>
        <dbReference type="EMBL" id="KAK2640659.1"/>
    </source>
</evidence>
<dbReference type="InterPro" id="IPR050905">
    <property type="entry name" value="Plant_NBS-LRR"/>
</dbReference>
<dbReference type="PANTHER" id="PTHR33463:SF209">
    <property type="entry name" value="DISEASE RESISTANCE PROTEIN RPS2-LIKE"/>
    <property type="match status" value="1"/>
</dbReference>
<evidence type="ECO:0000256" key="1">
    <source>
        <dbReference type="ARBA" id="ARBA00022821"/>
    </source>
</evidence>
<keyword evidence="4" id="KW-1185">Reference proteome</keyword>
<dbReference type="InterPro" id="IPR057135">
    <property type="entry name" value="At4g27190-like_LRR"/>
</dbReference>
<organism evidence="3 4">
    <name type="scientific">Dipteronia dyeriana</name>
    <dbReference type="NCBI Taxonomy" id="168575"/>
    <lineage>
        <taxon>Eukaryota</taxon>
        <taxon>Viridiplantae</taxon>
        <taxon>Streptophyta</taxon>
        <taxon>Embryophyta</taxon>
        <taxon>Tracheophyta</taxon>
        <taxon>Spermatophyta</taxon>
        <taxon>Magnoliopsida</taxon>
        <taxon>eudicotyledons</taxon>
        <taxon>Gunneridae</taxon>
        <taxon>Pentapetalae</taxon>
        <taxon>rosids</taxon>
        <taxon>malvids</taxon>
        <taxon>Sapindales</taxon>
        <taxon>Sapindaceae</taxon>
        <taxon>Hippocastanoideae</taxon>
        <taxon>Acereae</taxon>
        <taxon>Dipteronia</taxon>
    </lineage>
</organism>
<gene>
    <name evidence="3" type="ORF">Ddye_028454</name>
</gene>
<sequence>MEEIFVTERIDASNNEVSDNIQLMNQLRIVALKCLPELISFCSKVKTPSSLLDNPPLFFNDMLQRLEVYGCATFEELIVKEESRSDGEGRNIKFPQLSYLMKECLDNLKRLNAGNYIEFPSLKQMVIGECPEMKAFIFNEELAFPSLEVMSFYRMNNLKMIWHNKLAKDSFMNLKSLSVGKFQQLMTVYPSYMCERLWRLEGLFVDECDSLEEIFDFQGINITEEAHSTMSTPLRTLKLSYLPKLKHEWNLDPKGLFSSQNLCKVEVSYCRAMKNLFPASFSRNDLLQLEQLSVSNSGVEKIFAAKEGAEAETTFVFPRMTHLSPRHT</sequence>
<evidence type="ECO:0000259" key="2">
    <source>
        <dbReference type="Pfam" id="PF23247"/>
    </source>
</evidence>
<protein>
    <recommendedName>
        <fullName evidence="2">Disease resistance protein At4g27190-like leucine-rich repeats domain-containing protein</fullName>
    </recommendedName>
</protein>
<dbReference type="AlphaFoldDB" id="A0AAD9TQZ5"/>
<name>A0AAD9TQZ5_9ROSI</name>
<evidence type="ECO:0000313" key="4">
    <source>
        <dbReference type="Proteomes" id="UP001280121"/>
    </source>
</evidence>
<comment type="caution">
    <text evidence="3">The sequence shown here is derived from an EMBL/GenBank/DDBJ whole genome shotgun (WGS) entry which is preliminary data.</text>
</comment>
<dbReference type="Pfam" id="PF23247">
    <property type="entry name" value="LRR_RPS2"/>
    <property type="match status" value="1"/>
</dbReference>
<dbReference type="PANTHER" id="PTHR33463">
    <property type="entry name" value="NB-ARC DOMAIN-CONTAINING PROTEIN-RELATED"/>
    <property type="match status" value="1"/>
</dbReference>
<accession>A0AAD9TQZ5</accession>
<keyword evidence="1" id="KW-0611">Plant defense</keyword>
<feature type="domain" description="Disease resistance protein At4g27190-like leucine-rich repeats" evidence="2">
    <location>
        <begin position="153"/>
        <end position="297"/>
    </location>
</feature>